<dbReference type="SMART" id="SM01152">
    <property type="entry name" value="DUF167"/>
    <property type="match status" value="1"/>
</dbReference>
<keyword evidence="4" id="KW-1185">Reference proteome</keyword>
<dbReference type="NCBIfam" id="TIGR00251">
    <property type="entry name" value="DUF167 family protein"/>
    <property type="match status" value="1"/>
</dbReference>
<dbReference type="EMBL" id="BANC01000001">
    <property type="protein sequence ID" value="GAN78579.1"/>
    <property type="molecule type" value="Genomic_DNA"/>
</dbReference>
<dbReference type="Gene3D" id="3.30.1200.10">
    <property type="entry name" value="YggU-like"/>
    <property type="match status" value="1"/>
</dbReference>
<protein>
    <recommendedName>
        <fullName evidence="2">UPF0235 protein Aam_001_011</fullName>
    </recommendedName>
</protein>
<dbReference type="PANTHER" id="PTHR13420:SF7">
    <property type="entry name" value="UPF0235 PROTEIN C15ORF40"/>
    <property type="match status" value="1"/>
</dbReference>
<gene>
    <name evidence="3" type="ORF">Aam_001_011</name>
</gene>
<name>A0A0D6PCJ3_9PROT</name>
<dbReference type="AlphaFoldDB" id="A0A0D6PCJ3"/>
<organism evidence="3 4">
    <name type="scientific">Acidocella aminolytica 101 = DSM 11237</name>
    <dbReference type="NCBI Taxonomy" id="1120923"/>
    <lineage>
        <taxon>Bacteria</taxon>
        <taxon>Pseudomonadati</taxon>
        <taxon>Pseudomonadota</taxon>
        <taxon>Alphaproteobacteria</taxon>
        <taxon>Acetobacterales</taxon>
        <taxon>Acidocellaceae</taxon>
        <taxon>Acidocella</taxon>
    </lineage>
</organism>
<dbReference type="SUPFAM" id="SSF69786">
    <property type="entry name" value="YggU-like"/>
    <property type="match status" value="1"/>
</dbReference>
<proteinExistence type="inferred from homology"/>
<evidence type="ECO:0000313" key="4">
    <source>
        <dbReference type="Proteomes" id="UP000032668"/>
    </source>
</evidence>
<sequence length="102" mass="10603">MTKPRFWDETAAGVSLAVKAQPGAKRVSIGPVLDAAPAPGWPPARLKVAVAAPPEDGKANAAIIAALAKWLGVKPSTITLTTGQTSREKRFLVTPPVKLPTL</sequence>
<dbReference type="GO" id="GO:0005737">
    <property type="term" value="C:cytoplasm"/>
    <property type="evidence" value="ECO:0007669"/>
    <property type="project" value="TreeGrafter"/>
</dbReference>
<dbReference type="HAMAP" id="MF_00634">
    <property type="entry name" value="UPF0235"/>
    <property type="match status" value="1"/>
</dbReference>
<evidence type="ECO:0000313" key="3">
    <source>
        <dbReference type="EMBL" id="GAN78579.1"/>
    </source>
</evidence>
<dbReference type="InterPro" id="IPR036591">
    <property type="entry name" value="YggU-like_sf"/>
</dbReference>
<reference evidence="3 4" key="1">
    <citation type="submission" date="2012-11" db="EMBL/GenBank/DDBJ databases">
        <title>Whole genome sequence of Acidocella aminolytica 101 = DSM 11237.</title>
        <authorList>
            <person name="Azuma Y."/>
            <person name="Higashiura N."/>
            <person name="Hirakawa H."/>
            <person name="Matsushita K."/>
        </authorList>
    </citation>
    <scope>NUCLEOTIDE SEQUENCE [LARGE SCALE GENOMIC DNA]</scope>
    <source>
        <strain evidence="4">101 / DSM 11237</strain>
    </source>
</reference>
<dbReference type="STRING" id="1120923.SAMN02746095_03328"/>
<comment type="caution">
    <text evidence="3">The sequence shown here is derived from an EMBL/GenBank/DDBJ whole genome shotgun (WGS) entry which is preliminary data.</text>
</comment>
<dbReference type="PANTHER" id="PTHR13420">
    <property type="entry name" value="UPF0235 PROTEIN C15ORF40"/>
    <property type="match status" value="1"/>
</dbReference>
<dbReference type="Pfam" id="PF02594">
    <property type="entry name" value="DUF167"/>
    <property type="match status" value="1"/>
</dbReference>
<comment type="similarity">
    <text evidence="1 2">Belongs to the UPF0235 family.</text>
</comment>
<dbReference type="OrthoDB" id="7274703at2"/>
<dbReference type="InterPro" id="IPR003746">
    <property type="entry name" value="DUF167"/>
</dbReference>
<dbReference type="Proteomes" id="UP000032668">
    <property type="component" value="Unassembled WGS sequence"/>
</dbReference>
<evidence type="ECO:0000256" key="1">
    <source>
        <dbReference type="ARBA" id="ARBA00010364"/>
    </source>
</evidence>
<accession>A0A0D6PCJ3</accession>
<dbReference type="RefSeq" id="WP_048877076.1">
    <property type="nucleotide sequence ID" value="NZ_BANC01000001.1"/>
</dbReference>
<evidence type="ECO:0000256" key="2">
    <source>
        <dbReference type="HAMAP-Rule" id="MF_00634"/>
    </source>
</evidence>